<dbReference type="RefSeq" id="NP_116432.1">
    <property type="nucleotide sequence ID" value="NC_002794.1"/>
</dbReference>
<feature type="compositionally biased region" description="Acidic residues" evidence="1">
    <location>
        <begin position="483"/>
        <end position="501"/>
    </location>
</feature>
<feature type="compositionally biased region" description="Acidic residues" evidence="1">
    <location>
        <begin position="424"/>
        <end position="436"/>
    </location>
</feature>
<feature type="compositionally biased region" description="Basic residues" evidence="1">
    <location>
        <begin position="628"/>
        <end position="638"/>
    </location>
</feature>
<feature type="region of interest" description="Disordered" evidence="1">
    <location>
        <begin position="1"/>
        <end position="34"/>
    </location>
</feature>
<feature type="compositionally biased region" description="Acidic residues" evidence="1">
    <location>
        <begin position="443"/>
        <end position="455"/>
    </location>
</feature>
<evidence type="ECO:0000256" key="1">
    <source>
        <dbReference type="SAM" id="MobiDB-lite"/>
    </source>
</evidence>
<evidence type="ECO:0000313" key="2">
    <source>
        <dbReference type="EMBL" id="AAK57127.1"/>
    </source>
</evidence>
<keyword evidence="3" id="KW-1185">Reference proteome</keyword>
<dbReference type="Proteomes" id="UP000137095">
    <property type="component" value="Segment"/>
</dbReference>
<reference evidence="2 3" key="1">
    <citation type="journal article" date="2001" name="J. Virol.">
        <title>Analysis and characterization of the complete genome of tupaia (tree shrew) herpesvirus.</title>
        <authorList>
            <person name="Bahr U."/>
            <person name="Darai G."/>
        </authorList>
    </citation>
    <scope>NUCLEOTIDE SEQUENCE [LARGE SCALE GENOMIC DNA]</scope>
    <source>
        <strain evidence="2">2</strain>
    </source>
</reference>
<protein>
    <submittedName>
        <fullName evidence="2">T82</fullName>
    </submittedName>
</protein>
<dbReference type="EMBL" id="AF281817">
    <property type="protein sequence ID" value="AAK57127.1"/>
    <property type="molecule type" value="Genomic_DNA"/>
</dbReference>
<dbReference type="InterPro" id="IPR008649">
    <property type="entry name" value="Herpes_UL82/UL83"/>
</dbReference>
<dbReference type="OrthoDB" id="9397at10239"/>
<sequence length="638" mass="69770">MSARHHHGRGGDDDDEAAAAVDDAAASSSATPPARAASLIQLRYRQDVTFRPREVKLLRTGLSLLNLPAEHLVCVTANVSDDERGRGDDDDDDGAGAAGPPIQPKFTVLDGETNYEQLIVEVRNRDDVPHRLRDRPLELNVFCLPLPPVSVNPLHLFSPAVARAATAARPASLESDASPRARITAVTRKAGSVWVLRLAMSELQWTAKRDANLHPTLHYVTKVTVQTRPARLHAVDGLVLQMCSDPQVQLLKAQTLQPDQYSGPIELHLRRLDNNPPPPDLFMQVALYAHRGPVVLRHHPGPFLAPHPHNGFVVQSPRSLRLRPGQRATVVIPNGFSANQQYRAIFFPTDLAGLNVQAGPWPEKCNLQIELEAYNQPVHLDRLQRLGTVHFFPEDVFVPTRAPERLLPSLQYQTATRLLCDDGEASADEDDDDEDPFATGTEGPDDVFRDDEDDAGSAASDAADGGEPAPTTGRRGGTSTSPLDEDEDEEEEDDEETDSDTELPTTPHIFTHTLFGDRLPPQLHWRQWNLSLSLDSVLALRYHLDLRHLENPAAARWSEETSWSEVARLSELLGDWVAVPSVAPRPAGAGEVGPSRPRSHSTGGGRRGGDPASPSGGASSPPSASSSRRQHQLRLARF</sequence>
<name>Q91TL4_TUHV1</name>
<proteinExistence type="predicted"/>
<dbReference type="KEGG" id="vg:921180"/>
<accession>Q91TL4</accession>
<feature type="compositionally biased region" description="Low complexity" evidence="1">
    <location>
        <begin position="610"/>
        <end position="627"/>
    </location>
</feature>
<dbReference type="GeneID" id="921180"/>
<dbReference type="Pfam" id="PF05784">
    <property type="entry name" value="Herpes_UL82_83"/>
    <property type="match status" value="1"/>
</dbReference>
<feature type="region of interest" description="Disordered" evidence="1">
    <location>
        <begin position="81"/>
        <end position="105"/>
    </location>
</feature>
<feature type="region of interest" description="Disordered" evidence="1">
    <location>
        <begin position="424"/>
        <end position="507"/>
    </location>
</feature>
<feature type="compositionally biased region" description="Low complexity" evidence="1">
    <location>
        <begin position="456"/>
        <end position="482"/>
    </location>
</feature>
<evidence type="ECO:0000313" key="3">
    <source>
        <dbReference type="Proteomes" id="UP000137095"/>
    </source>
</evidence>
<organism evidence="2 3">
    <name type="scientific">Tupaiid herpesvirus 1 (strain 1)</name>
    <name type="common">TuHV-1</name>
    <name type="synonym">Herpesvirus tupaia (strain 1)</name>
    <dbReference type="NCBI Taxonomy" id="10397"/>
    <lineage>
        <taxon>Viruses</taxon>
        <taxon>Duplodnaviria</taxon>
        <taxon>Heunggongvirae</taxon>
        <taxon>Peploviricota</taxon>
        <taxon>Herviviricetes</taxon>
        <taxon>Herpesvirales</taxon>
        <taxon>Orthoherpesviridae</taxon>
        <taxon>Betaherpesvirinae</taxon>
        <taxon>Quwivirus</taxon>
        <taxon>Quwivirus tupaiidbeta1</taxon>
    </lineage>
</organism>
<feature type="compositionally biased region" description="Low complexity" evidence="1">
    <location>
        <begin position="18"/>
        <end position="34"/>
    </location>
</feature>
<feature type="region of interest" description="Disordered" evidence="1">
    <location>
        <begin position="584"/>
        <end position="638"/>
    </location>
</feature>
<organismHost>
    <name type="scientific">Tupaia belangeri</name>
    <name type="common">Common tree shrew</name>
    <name type="synonym">Tupaia glis belangeri</name>
    <dbReference type="NCBI Taxonomy" id="37347"/>
</organismHost>